<organism evidence="1 2">
    <name type="scientific">Candidatus Beckwithbacteria bacterium GW2011_GWB1_47_15</name>
    <dbReference type="NCBI Taxonomy" id="1618371"/>
    <lineage>
        <taxon>Bacteria</taxon>
        <taxon>Candidatus Beckwithiibacteriota</taxon>
    </lineage>
</organism>
<dbReference type="Proteomes" id="UP000033860">
    <property type="component" value="Unassembled WGS sequence"/>
</dbReference>
<protein>
    <submittedName>
        <fullName evidence="1">Uncharacterized protein</fullName>
    </submittedName>
</protein>
<evidence type="ECO:0000313" key="2">
    <source>
        <dbReference type="Proteomes" id="UP000033860"/>
    </source>
</evidence>
<evidence type="ECO:0000313" key="1">
    <source>
        <dbReference type="EMBL" id="KKU61964.1"/>
    </source>
</evidence>
<accession>A0A0G1RXA7</accession>
<gene>
    <name evidence="1" type="ORF">UX85_C0001G0178</name>
</gene>
<name>A0A0G1RXA7_9BACT</name>
<reference evidence="1 2" key="1">
    <citation type="journal article" date="2015" name="Nature">
        <title>rRNA introns, odd ribosomes, and small enigmatic genomes across a large radiation of phyla.</title>
        <authorList>
            <person name="Brown C.T."/>
            <person name="Hug L.A."/>
            <person name="Thomas B.C."/>
            <person name="Sharon I."/>
            <person name="Castelle C.J."/>
            <person name="Singh A."/>
            <person name="Wilkins M.J."/>
            <person name="Williams K.H."/>
            <person name="Banfield J.F."/>
        </authorList>
    </citation>
    <scope>NUCLEOTIDE SEQUENCE [LARGE SCALE GENOMIC DNA]</scope>
</reference>
<sequence>MPPETTQNSIPPIKDRIVTIGNDRLVPLELTPDELRQIFAVVNEVKYNDARLRDYFSEGWLGDDLSKILDDELTQLEAEFPQGLIPLEKFFPHDSILDSFDLDSFKIVGQHDPVYVAISRPSISKARKQEKFWEKRFQAENGREPTREERDNYLFAPGYQLQVLGWDEDARAQVSKTLEDTGFPVSQYRGLEEDEVEEEVDPNEIPTNLLKVGRPGSKFREQFEIFLAALEDKGEVTKMALDGKISKSQAARFLESEKARREYALELTKFVFEESVRAQNPDFTDEQIRQVMLMMDVDRIMGRF</sequence>
<comment type="caution">
    <text evidence="1">The sequence shown here is derived from an EMBL/GenBank/DDBJ whole genome shotgun (WGS) entry which is preliminary data.</text>
</comment>
<dbReference type="AlphaFoldDB" id="A0A0G1RXA7"/>
<proteinExistence type="predicted"/>
<dbReference type="EMBL" id="LCNT01000001">
    <property type="protein sequence ID" value="KKU61964.1"/>
    <property type="molecule type" value="Genomic_DNA"/>
</dbReference>